<dbReference type="EMBL" id="PGCJ01000441">
    <property type="protein sequence ID" value="PLW28527.1"/>
    <property type="molecule type" value="Genomic_DNA"/>
</dbReference>
<protein>
    <submittedName>
        <fullName evidence="2">Uncharacterized protein</fullName>
    </submittedName>
</protein>
<organism evidence="2 3">
    <name type="scientific">Puccinia coronata f. sp. avenae</name>
    <dbReference type="NCBI Taxonomy" id="200324"/>
    <lineage>
        <taxon>Eukaryota</taxon>
        <taxon>Fungi</taxon>
        <taxon>Dikarya</taxon>
        <taxon>Basidiomycota</taxon>
        <taxon>Pucciniomycotina</taxon>
        <taxon>Pucciniomycetes</taxon>
        <taxon>Pucciniales</taxon>
        <taxon>Pucciniaceae</taxon>
        <taxon>Puccinia</taxon>
    </lineage>
</organism>
<feature type="region of interest" description="Disordered" evidence="1">
    <location>
        <begin position="1"/>
        <end position="22"/>
    </location>
</feature>
<proteinExistence type="predicted"/>
<dbReference type="Proteomes" id="UP000235388">
    <property type="component" value="Unassembled WGS sequence"/>
</dbReference>
<accession>A0A2N5TSS1</accession>
<comment type="caution">
    <text evidence="2">The sequence shown here is derived from an EMBL/GenBank/DDBJ whole genome shotgun (WGS) entry which is preliminary data.</text>
</comment>
<sequence length="54" mass="6184">MVLGKEAQRKRPQQTSNQVTVEQPEITQQDFGGIKNVNVIGTPLEEYNLWSIRN</sequence>
<feature type="compositionally biased region" description="Polar residues" evidence="1">
    <location>
        <begin position="13"/>
        <end position="22"/>
    </location>
</feature>
<evidence type="ECO:0000313" key="3">
    <source>
        <dbReference type="Proteomes" id="UP000235388"/>
    </source>
</evidence>
<dbReference type="AlphaFoldDB" id="A0A2N5TSS1"/>
<name>A0A2N5TSS1_9BASI</name>
<evidence type="ECO:0000256" key="1">
    <source>
        <dbReference type="SAM" id="MobiDB-lite"/>
    </source>
</evidence>
<gene>
    <name evidence="2" type="ORF">PCANC_21931</name>
</gene>
<reference evidence="2 3" key="1">
    <citation type="submission" date="2017-11" db="EMBL/GenBank/DDBJ databases">
        <title>De novo assembly and phasing of dikaryotic genomes from two isolates of Puccinia coronata f. sp. avenae, the causal agent of oat crown rust.</title>
        <authorList>
            <person name="Miller M.E."/>
            <person name="Zhang Y."/>
            <person name="Omidvar V."/>
            <person name="Sperschneider J."/>
            <person name="Schwessinger B."/>
            <person name="Raley C."/>
            <person name="Palmer J.M."/>
            <person name="Garnica D."/>
            <person name="Upadhyaya N."/>
            <person name="Rathjen J."/>
            <person name="Taylor J.M."/>
            <person name="Park R.F."/>
            <person name="Dodds P.N."/>
            <person name="Hirsch C.D."/>
            <person name="Kianian S.F."/>
            <person name="Figueroa M."/>
        </authorList>
    </citation>
    <scope>NUCLEOTIDE SEQUENCE [LARGE SCALE GENOMIC DNA]</scope>
    <source>
        <strain evidence="2">12NC29</strain>
    </source>
</reference>
<keyword evidence="3" id="KW-1185">Reference proteome</keyword>
<evidence type="ECO:0000313" key="2">
    <source>
        <dbReference type="EMBL" id="PLW28527.1"/>
    </source>
</evidence>